<feature type="region of interest" description="Disordered" evidence="1">
    <location>
        <begin position="256"/>
        <end position="277"/>
    </location>
</feature>
<feature type="region of interest" description="Disordered" evidence="1">
    <location>
        <begin position="143"/>
        <end position="196"/>
    </location>
</feature>
<name>A0A484BTC0_DRONA</name>
<proteinExistence type="predicted"/>
<gene>
    <name evidence="3" type="ORF">AWZ03_001574</name>
</gene>
<dbReference type="EMBL" id="LSRL02000006">
    <property type="protein sequence ID" value="TDG51904.1"/>
    <property type="molecule type" value="Genomic_DNA"/>
</dbReference>
<feature type="signal peptide" evidence="2">
    <location>
        <begin position="1"/>
        <end position="16"/>
    </location>
</feature>
<evidence type="ECO:0000256" key="1">
    <source>
        <dbReference type="SAM" id="MobiDB-lite"/>
    </source>
</evidence>
<sequence>MRYLLPLLVMVGSTLAVEELPDPNHPEPPLQPSKGAPKPGNKANTTEKEDTRLVNVPFTECKPNEVFTVNKGCVNRKAYMKNIVLRNWNNNNTEEIQCAINEVQTMLGCEPLGTKLRDSDAPRAAVLPNYLYGKRIYNTKEAIPQTEDKEEVLNGDAGTDPGDKRSEKSEGRHLPVGELEGNTGAAGATQGGSGNAEDVNEILQKVIGHNRKRKYSFLPGRLLTTYRKCRPYEVLGKGRRCIRKKGKVGFYKHRSHVYGSQNRHRHPSIYKSKRGQR</sequence>
<keyword evidence="2" id="KW-0732">Signal</keyword>
<keyword evidence="4" id="KW-1185">Reference proteome</keyword>
<comment type="caution">
    <text evidence="3">The sequence shown here is derived from an EMBL/GenBank/DDBJ whole genome shotgun (WGS) entry which is preliminary data.</text>
</comment>
<accession>A0A484BTC0</accession>
<feature type="region of interest" description="Disordered" evidence="1">
    <location>
        <begin position="19"/>
        <end position="49"/>
    </location>
</feature>
<evidence type="ECO:0000313" key="4">
    <source>
        <dbReference type="Proteomes" id="UP000295192"/>
    </source>
</evidence>
<feature type="chain" id="PRO_5019852434" evidence="2">
    <location>
        <begin position="17"/>
        <end position="277"/>
    </location>
</feature>
<feature type="compositionally biased region" description="Basic and acidic residues" evidence="1">
    <location>
        <begin position="161"/>
        <end position="175"/>
    </location>
</feature>
<evidence type="ECO:0000313" key="3">
    <source>
        <dbReference type="EMBL" id="TDG51904.1"/>
    </source>
</evidence>
<organism evidence="3 4">
    <name type="scientific">Drosophila navojoa</name>
    <name type="common">Fruit fly</name>
    <dbReference type="NCBI Taxonomy" id="7232"/>
    <lineage>
        <taxon>Eukaryota</taxon>
        <taxon>Metazoa</taxon>
        <taxon>Ecdysozoa</taxon>
        <taxon>Arthropoda</taxon>
        <taxon>Hexapoda</taxon>
        <taxon>Insecta</taxon>
        <taxon>Pterygota</taxon>
        <taxon>Neoptera</taxon>
        <taxon>Endopterygota</taxon>
        <taxon>Diptera</taxon>
        <taxon>Brachycera</taxon>
        <taxon>Muscomorpha</taxon>
        <taxon>Ephydroidea</taxon>
        <taxon>Drosophilidae</taxon>
        <taxon>Drosophila</taxon>
    </lineage>
</organism>
<dbReference type="AlphaFoldDB" id="A0A484BTC0"/>
<protein>
    <submittedName>
        <fullName evidence="3">Uncharacterized protein</fullName>
    </submittedName>
</protein>
<dbReference type="Proteomes" id="UP000295192">
    <property type="component" value="Unassembled WGS sequence"/>
</dbReference>
<dbReference type="OMA" id="HKCRANE"/>
<dbReference type="OrthoDB" id="7864247at2759"/>
<evidence type="ECO:0000256" key="2">
    <source>
        <dbReference type="SAM" id="SignalP"/>
    </source>
</evidence>
<reference evidence="3 4" key="1">
    <citation type="journal article" date="2019" name="J. Hered.">
        <title>An Improved Genome Assembly for Drosophila navojoa, the Basal Species in the mojavensis Cluster.</title>
        <authorList>
            <person name="Vanderlinde T."/>
            <person name="Dupim E.G."/>
            <person name="Nazario-Yepiz N.O."/>
            <person name="Carvalho A.B."/>
        </authorList>
    </citation>
    <scope>NUCLEOTIDE SEQUENCE [LARGE SCALE GENOMIC DNA]</scope>
    <source>
        <strain evidence="3">Navoj_Jal97</strain>
        <tissue evidence="3">Whole organism</tissue>
    </source>
</reference>